<dbReference type="GO" id="GO:0005634">
    <property type="term" value="C:nucleus"/>
    <property type="evidence" value="ECO:0007669"/>
    <property type="project" value="TreeGrafter"/>
</dbReference>
<feature type="signal peptide" evidence="7">
    <location>
        <begin position="1"/>
        <end position="38"/>
    </location>
</feature>
<evidence type="ECO:0000256" key="3">
    <source>
        <dbReference type="ARBA" id="ARBA00022771"/>
    </source>
</evidence>
<dbReference type="GO" id="GO:0000981">
    <property type="term" value="F:DNA-binding transcription factor activity, RNA polymerase II-specific"/>
    <property type="evidence" value="ECO:0007669"/>
    <property type="project" value="TreeGrafter"/>
</dbReference>
<organism evidence="9 10">
    <name type="scientific">Haemaphysalis longicornis</name>
    <name type="common">Bush tick</name>
    <dbReference type="NCBI Taxonomy" id="44386"/>
    <lineage>
        <taxon>Eukaryota</taxon>
        <taxon>Metazoa</taxon>
        <taxon>Ecdysozoa</taxon>
        <taxon>Arthropoda</taxon>
        <taxon>Chelicerata</taxon>
        <taxon>Arachnida</taxon>
        <taxon>Acari</taxon>
        <taxon>Parasitiformes</taxon>
        <taxon>Ixodida</taxon>
        <taxon>Ixodoidea</taxon>
        <taxon>Ixodidae</taxon>
        <taxon>Haemaphysalinae</taxon>
        <taxon>Haemaphysalis</taxon>
    </lineage>
</organism>
<comment type="caution">
    <text evidence="9">The sequence shown here is derived from an EMBL/GenBank/DDBJ whole genome shotgun (WGS) entry which is preliminary data.</text>
</comment>
<evidence type="ECO:0000313" key="10">
    <source>
        <dbReference type="Proteomes" id="UP000821853"/>
    </source>
</evidence>
<feature type="chain" id="PRO_5039946142" description="C2H2-type domain-containing protein" evidence="7">
    <location>
        <begin position="39"/>
        <end position="249"/>
    </location>
</feature>
<dbReference type="InterPro" id="IPR013087">
    <property type="entry name" value="Znf_C2H2_type"/>
</dbReference>
<evidence type="ECO:0000256" key="1">
    <source>
        <dbReference type="ARBA" id="ARBA00022723"/>
    </source>
</evidence>
<dbReference type="FunFam" id="3.30.160.60:FF:000698">
    <property type="entry name" value="Zinc finger with KRAB and SCAN domains 7"/>
    <property type="match status" value="1"/>
</dbReference>
<feature type="domain" description="C2H2-type" evidence="8">
    <location>
        <begin position="112"/>
        <end position="139"/>
    </location>
</feature>
<keyword evidence="3 5" id="KW-0863">Zinc-finger</keyword>
<evidence type="ECO:0000256" key="6">
    <source>
        <dbReference type="SAM" id="MobiDB-lite"/>
    </source>
</evidence>
<gene>
    <name evidence="9" type="ORF">HPB48_011244</name>
</gene>
<keyword evidence="1" id="KW-0479">Metal-binding</keyword>
<dbReference type="PROSITE" id="PS00028">
    <property type="entry name" value="ZINC_FINGER_C2H2_1"/>
    <property type="match status" value="1"/>
</dbReference>
<keyword evidence="2" id="KW-0677">Repeat</keyword>
<dbReference type="GO" id="GO:0043565">
    <property type="term" value="F:sequence-specific DNA binding"/>
    <property type="evidence" value="ECO:0007669"/>
    <property type="project" value="TreeGrafter"/>
</dbReference>
<dbReference type="AlphaFoldDB" id="A0A9J6FD89"/>
<keyword evidence="7" id="KW-0732">Signal</keyword>
<dbReference type="PANTHER" id="PTHR24408">
    <property type="entry name" value="ZINC FINGER PROTEIN"/>
    <property type="match status" value="1"/>
</dbReference>
<dbReference type="VEuPathDB" id="VectorBase:HLOH_050448"/>
<dbReference type="Gene3D" id="3.30.160.60">
    <property type="entry name" value="Classic Zinc Finger"/>
    <property type="match status" value="3"/>
</dbReference>
<evidence type="ECO:0000256" key="4">
    <source>
        <dbReference type="ARBA" id="ARBA00022833"/>
    </source>
</evidence>
<dbReference type="InterPro" id="IPR036236">
    <property type="entry name" value="Znf_C2H2_sf"/>
</dbReference>
<proteinExistence type="predicted"/>
<feature type="compositionally biased region" description="Gly residues" evidence="6">
    <location>
        <begin position="216"/>
        <end position="225"/>
    </location>
</feature>
<evidence type="ECO:0000313" key="9">
    <source>
        <dbReference type="EMBL" id="KAH9364198.1"/>
    </source>
</evidence>
<dbReference type="FunFam" id="3.30.160.60:FF:000065">
    <property type="entry name" value="B-cell CLL/lymphoma 6, member B"/>
    <property type="match status" value="1"/>
</dbReference>
<evidence type="ECO:0000256" key="7">
    <source>
        <dbReference type="SAM" id="SignalP"/>
    </source>
</evidence>
<reference evidence="9 10" key="1">
    <citation type="journal article" date="2020" name="Cell">
        <title>Large-Scale Comparative Analyses of Tick Genomes Elucidate Their Genetic Diversity and Vector Capacities.</title>
        <authorList>
            <consortium name="Tick Genome and Microbiome Consortium (TIGMIC)"/>
            <person name="Jia N."/>
            <person name="Wang J."/>
            <person name="Shi W."/>
            <person name="Du L."/>
            <person name="Sun Y."/>
            <person name="Zhan W."/>
            <person name="Jiang J.F."/>
            <person name="Wang Q."/>
            <person name="Zhang B."/>
            <person name="Ji P."/>
            <person name="Bell-Sakyi L."/>
            <person name="Cui X.M."/>
            <person name="Yuan T.T."/>
            <person name="Jiang B.G."/>
            <person name="Yang W.F."/>
            <person name="Lam T.T."/>
            <person name="Chang Q.C."/>
            <person name="Ding S.J."/>
            <person name="Wang X.J."/>
            <person name="Zhu J.G."/>
            <person name="Ruan X.D."/>
            <person name="Zhao L."/>
            <person name="Wei J.T."/>
            <person name="Ye R.Z."/>
            <person name="Que T.C."/>
            <person name="Du C.H."/>
            <person name="Zhou Y.H."/>
            <person name="Cheng J.X."/>
            <person name="Dai P.F."/>
            <person name="Guo W.B."/>
            <person name="Han X.H."/>
            <person name="Huang E.J."/>
            <person name="Li L.F."/>
            <person name="Wei W."/>
            <person name="Gao Y.C."/>
            <person name="Liu J.Z."/>
            <person name="Shao H.Z."/>
            <person name="Wang X."/>
            <person name="Wang C.C."/>
            <person name="Yang T.C."/>
            <person name="Huo Q.B."/>
            <person name="Li W."/>
            <person name="Chen H.Y."/>
            <person name="Chen S.E."/>
            <person name="Zhou L.G."/>
            <person name="Ni X.B."/>
            <person name="Tian J.H."/>
            <person name="Sheng Y."/>
            <person name="Liu T."/>
            <person name="Pan Y.S."/>
            <person name="Xia L.Y."/>
            <person name="Li J."/>
            <person name="Zhao F."/>
            <person name="Cao W.C."/>
        </authorList>
    </citation>
    <scope>NUCLEOTIDE SEQUENCE [LARGE SCALE GENOMIC DNA]</scope>
    <source>
        <strain evidence="9">HaeL-2018</strain>
    </source>
</reference>
<dbReference type="GO" id="GO:0008270">
    <property type="term" value="F:zinc ion binding"/>
    <property type="evidence" value="ECO:0007669"/>
    <property type="project" value="UniProtKB-KW"/>
</dbReference>
<feature type="domain" description="C2H2-type" evidence="8">
    <location>
        <begin position="84"/>
        <end position="111"/>
    </location>
</feature>
<dbReference type="SUPFAM" id="SSF57667">
    <property type="entry name" value="beta-beta-alpha zinc fingers"/>
    <property type="match status" value="2"/>
</dbReference>
<evidence type="ECO:0000259" key="8">
    <source>
        <dbReference type="PROSITE" id="PS50157"/>
    </source>
</evidence>
<feature type="domain" description="C2H2-type" evidence="8">
    <location>
        <begin position="140"/>
        <end position="162"/>
    </location>
</feature>
<dbReference type="Pfam" id="PF00096">
    <property type="entry name" value="zf-C2H2"/>
    <property type="match status" value="1"/>
</dbReference>
<dbReference type="OrthoDB" id="6474440at2759"/>
<sequence length="249" mass="27961">MRLVTVPCRAWRSRLALRGARAPLLYSIMVLLYHIAESHQCCICSLVVKSCYEDKKDLDSTANSKDNTTVCGHDRGVKTRKGAHRCQLCRYTSDSKDDLMRHVRIHFEEKPFKCNVCSHAFRYMYRLTIHMRTHTGEKPFSCNLCPWAFNEKGSLLAHVKKHHPMYNASNISVVPPSGKPGRCVRALPVLSRADGGGLPGYAVRTRARKGPISKTGRGGGKGGGAQPEQRREDGNYNARASRRHKLLFV</sequence>
<accession>A0A9J6FD89</accession>
<dbReference type="Pfam" id="PF13894">
    <property type="entry name" value="zf-C2H2_4"/>
    <property type="match status" value="1"/>
</dbReference>
<protein>
    <recommendedName>
        <fullName evidence="8">C2H2-type domain-containing protein</fullName>
    </recommendedName>
</protein>
<keyword evidence="4" id="KW-0862">Zinc</keyword>
<dbReference type="EMBL" id="JABSTR010000002">
    <property type="protein sequence ID" value="KAH9364198.1"/>
    <property type="molecule type" value="Genomic_DNA"/>
</dbReference>
<dbReference type="SMART" id="SM00355">
    <property type="entry name" value="ZnF_C2H2"/>
    <property type="match status" value="3"/>
</dbReference>
<evidence type="ECO:0000256" key="2">
    <source>
        <dbReference type="ARBA" id="ARBA00022737"/>
    </source>
</evidence>
<evidence type="ECO:0000256" key="5">
    <source>
        <dbReference type="PROSITE-ProRule" id="PRU00042"/>
    </source>
</evidence>
<keyword evidence="10" id="KW-1185">Reference proteome</keyword>
<name>A0A9J6FD89_HAELO</name>
<dbReference type="Proteomes" id="UP000821853">
    <property type="component" value="Chromosome 10"/>
</dbReference>
<dbReference type="PROSITE" id="PS50157">
    <property type="entry name" value="ZINC_FINGER_C2H2_2"/>
    <property type="match status" value="3"/>
</dbReference>
<dbReference type="PANTHER" id="PTHR24408:SF58">
    <property type="entry name" value="TRANSCRIPTION FACTOR (TFIIIA), PUTATIVE (AFU_ORTHOLOGUE AFUA_1G05150)-RELATED"/>
    <property type="match status" value="1"/>
</dbReference>
<feature type="region of interest" description="Disordered" evidence="6">
    <location>
        <begin position="200"/>
        <end position="242"/>
    </location>
</feature>